<proteinExistence type="predicted"/>
<keyword evidence="5" id="KW-0175">Coiled coil</keyword>
<protein>
    <submittedName>
        <fullName evidence="9">CAP Gly-rich domain-containing protein</fullName>
    </submittedName>
</protein>
<dbReference type="STRING" id="90262.A0A1X2I5J1"/>
<dbReference type="SMART" id="SM01052">
    <property type="entry name" value="CAP_GLY"/>
    <property type="match status" value="1"/>
</dbReference>
<evidence type="ECO:0000256" key="1">
    <source>
        <dbReference type="ARBA" id="ARBA00004186"/>
    </source>
</evidence>
<dbReference type="AlphaFoldDB" id="A0A1X2I5J1"/>
<evidence type="ECO:0000256" key="2">
    <source>
        <dbReference type="ARBA" id="ARBA00022490"/>
    </source>
</evidence>
<feature type="compositionally biased region" description="Polar residues" evidence="7">
    <location>
        <begin position="212"/>
        <end position="222"/>
    </location>
</feature>
<feature type="compositionally biased region" description="Basic and acidic residues" evidence="7">
    <location>
        <begin position="142"/>
        <end position="155"/>
    </location>
</feature>
<dbReference type="OrthoDB" id="2130750at2759"/>
<dbReference type="InterPro" id="IPR036859">
    <property type="entry name" value="CAP-Gly_dom_sf"/>
</dbReference>
<evidence type="ECO:0000259" key="8">
    <source>
        <dbReference type="PROSITE" id="PS50245"/>
    </source>
</evidence>
<comment type="caution">
    <text evidence="9">The sequence shown here is derived from an EMBL/GenBank/DDBJ whole genome shotgun (WGS) entry which is preliminary data.</text>
</comment>
<keyword evidence="3" id="KW-0493">Microtubule</keyword>
<dbReference type="GO" id="GO:0005819">
    <property type="term" value="C:spindle"/>
    <property type="evidence" value="ECO:0007669"/>
    <property type="project" value="UniProtKB-SubCell"/>
</dbReference>
<evidence type="ECO:0000256" key="6">
    <source>
        <dbReference type="ARBA" id="ARBA00023212"/>
    </source>
</evidence>
<evidence type="ECO:0000313" key="9">
    <source>
        <dbReference type="EMBL" id="ORZ09872.1"/>
    </source>
</evidence>
<feature type="compositionally biased region" description="Low complexity" evidence="7">
    <location>
        <begin position="43"/>
        <end position="53"/>
    </location>
</feature>
<feature type="compositionally biased region" description="Basic and acidic residues" evidence="7">
    <location>
        <begin position="234"/>
        <end position="245"/>
    </location>
</feature>
<evidence type="ECO:0000256" key="4">
    <source>
        <dbReference type="ARBA" id="ARBA00023017"/>
    </source>
</evidence>
<sequence>MHLFGFSKKAKKRLSSGHLNLGLRKCKSTGNIHSSDTDRDDSSIGSSGGSSNYDNDDSETRLSKQHARMKSLDTGMDEKNRQDQQPAFPEPAPPATEEETNPPILTISHPPSPTQNDNDELIKDSQPQEMETLPIPQPQTVHQEKPHNYDEQQQKDDDDNNNGIDPNDLNTLLLMESQQRLEQSERNKAADSSNTTVPPRPTRLTFELPVTPSRSRSPSNQPKAYPRARPYRSLSEEGSRNRTTDTGKAGRRRRRHRRWSRLMGGSDTDEDSPSEQAEKARAKRHLEIGTYVILIKRPLPTMGYVKYIGPIEGEPGEWIGVELEHRVGNCDGSIKGQRFFKTDPQRGIFLKRFDVEAVI</sequence>
<evidence type="ECO:0000256" key="3">
    <source>
        <dbReference type="ARBA" id="ARBA00022701"/>
    </source>
</evidence>
<gene>
    <name evidence="9" type="ORF">BCR42DRAFT_423234</name>
</gene>
<organism evidence="9 10">
    <name type="scientific">Absidia repens</name>
    <dbReference type="NCBI Taxonomy" id="90262"/>
    <lineage>
        <taxon>Eukaryota</taxon>
        <taxon>Fungi</taxon>
        <taxon>Fungi incertae sedis</taxon>
        <taxon>Mucoromycota</taxon>
        <taxon>Mucoromycotina</taxon>
        <taxon>Mucoromycetes</taxon>
        <taxon>Mucorales</taxon>
        <taxon>Cunninghamellaceae</taxon>
        <taxon>Absidia</taxon>
    </lineage>
</organism>
<feature type="region of interest" description="Disordered" evidence="7">
    <location>
        <begin position="1"/>
        <end position="282"/>
    </location>
</feature>
<comment type="subcellular location">
    <subcellularLocation>
        <location evidence="1">Cytoplasm</location>
        <location evidence="1">Cytoskeleton</location>
        <location evidence="1">Spindle</location>
    </subcellularLocation>
</comment>
<dbReference type="Pfam" id="PF01302">
    <property type="entry name" value="CAP_GLY"/>
    <property type="match status" value="1"/>
</dbReference>
<dbReference type="InterPro" id="IPR000938">
    <property type="entry name" value="CAP-Gly_domain"/>
</dbReference>
<dbReference type="Gene3D" id="2.30.30.190">
    <property type="entry name" value="CAP Gly-rich-like domain"/>
    <property type="match status" value="1"/>
</dbReference>
<dbReference type="Proteomes" id="UP000193560">
    <property type="component" value="Unassembled WGS sequence"/>
</dbReference>
<evidence type="ECO:0000256" key="7">
    <source>
        <dbReference type="SAM" id="MobiDB-lite"/>
    </source>
</evidence>
<accession>A0A1X2I5J1</accession>
<reference evidence="9 10" key="1">
    <citation type="submission" date="2016-07" db="EMBL/GenBank/DDBJ databases">
        <title>Pervasive Adenine N6-methylation of Active Genes in Fungi.</title>
        <authorList>
            <consortium name="DOE Joint Genome Institute"/>
            <person name="Mondo S.J."/>
            <person name="Dannebaum R.O."/>
            <person name="Kuo R.C."/>
            <person name="Labutti K."/>
            <person name="Haridas S."/>
            <person name="Kuo A."/>
            <person name="Salamov A."/>
            <person name="Ahrendt S.R."/>
            <person name="Lipzen A."/>
            <person name="Sullivan W."/>
            <person name="Andreopoulos W.B."/>
            <person name="Clum A."/>
            <person name="Lindquist E."/>
            <person name="Daum C."/>
            <person name="Ramamoorthy G.K."/>
            <person name="Gryganskyi A."/>
            <person name="Culley D."/>
            <person name="Magnuson J.K."/>
            <person name="James T.Y."/>
            <person name="O'Malley M.A."/>
            <person name="Stajich J.E."/>
            <person name="Spatafora J.W."/>
            <person name="Visel A."/>
            <person name="Grigoriev I.V."/>
        </authorList>
    </citation>
    <scope>NUCLEOTIDE SEQUENCE [LARGE SCALE GENOMIC DNA]</scope>
    <source>
        <strain evidence="9 10">NRRL 1336</strain>
    </source>
</reference>
<keyword evidence="2" id="KW-0963">Cytoplasm</keyword>
<dbReference type="PANTHER" id="PTHR18916">
    <property type="entry name" value="DYNACTIN 1-RELATED MICROTUBULE-BINDING"/>
    <property type="match status" value="1"/>
</dbReference>
<keyword evidence="6" id="KW-0206">Cytoskeleton</keyword>
<feature type="compositionally biased region" description="Basic residues" evidence="7">
    <location>
        <begin position="249"/>
        <end position="260"/>
    </location>
</feature>
<dbReference type="SUPFAM" id="SSF74924">
    <property type="entry name" value="Cap-Gly domain"/>
    <property type="match status" value="1"/>
</dbReference>
<evidence type="ECO:0000256" key="5">
    <source>
        <dbReference type="ARBA" id="ARBA00023054"/>
    </source>
</evidence>
<feature type="compositionally biased region" description="Low complexity" evidence="7">
    <location>
        <begin position="161"/>
        <end position="170"/>
    </location>
</feature>
<dbReference type="GO" id="GO:0030286">
    <property type="term" value="C:dynein complex"/>
    <property type="evidence" value="ECO:0007669"/>
    <property type="project" value="UniProtKB-KW"/>
</dbReference>
<feature type="domain" description="CAP-Gly" evidence="8">
    <location>
        <begin position="309"/>
        <end position="351"/>
    </location>
</feature>
<evidence type="ECO:0000313" key="10">
    <source>
        <dbReference type="Proteomes" id="UP000193560"/>
    </source>
</evidence>
<dbReference type="PROSITE" id="PS50245">
    <property type="entry name" value="CAP_GLY_2"/>
    <property type="match status" value="1"/>
</dbReference>
<name>A0A1X2I5J1_9FUNG</name>
<keyword evidence="4" id="KW-0243">Dynein</keyword>
<dbReference type="GO" id="GO:0005874">
    <property type="term" value="C:microtubule"/>
    <property type="evidence" value="ECO:0007669"/>
    <property type="project" value="UniProtKB-KW"/>
</dbReference>
<dbReference type="PANTHER" id="PTHR18916:SF6">
    <property type="entry name" value="DYNACTIN SUBUNIT 1"/>
    <property type="match status" value="1"/>
</dbReference>
<dbReference type="EMBL" id="MCGE01000026">
    <property type="protein sequence ID" value="ORZ09872.1"/>
    <property type="molecule type" value="Genomic_DNA"/>
</dbReference>
<keyword evidence="10" id="KW-1185">Reference proteome</keyword>